<organism evidence="2">
    <name type="scientific">Leptocylindrus danicus</name>
    <dbReference type="NCBI Taxonomy" id="163516"/>
    <lineage>
        <taxon>Eukaryota</taxon>
        <taxon>Sar</taxon>
        <taxon>Stramenopiles</taxon>
        <taxon>Ochrophyta</taxon>
        <taxon>Bacillariophyta</taxon>
        <taxon>Coscinodiscophyceae</taxon>
        <taxon>Chaetocerotophycidae</taxon>
        <taxon>Leptocylindrales</taxon>
        <taxon>Leptocylindraceae</taxon>
        <taxon>Leptocylindrus</taxon>
    </lineage>
</organism>
<dbReference type="EMBL" id="HBGY01027679">
    <property type="protein sequence ID" value="CAD9602369.1"/>
    <property type="molecule type" value="Transcribed_RNA"/>
</dbReference>
<dbReference type="AlphaFoldDB" id="A0A7S2PIY9"/>
<accession>A0A7S2PIY9</accession>
<feature type="region of interest" description="Disordered" evidence="1">
    <location>
        <begin position="192"/>
        <end position="213"/>
    </location>
</feature>
<reference evidence="2" key="1">
    <citation type="submission" date="2021-01" db="EMBL/GenBank/DDBJ databases">
        <authorList>
            <person name="Corre E."/>
            <person name="Pelletier E."/>
            <person name="Niang G."/>
            <person name="Scheremetjew M."/>
            <person name="Finn R."/>
            <person name="Kale V."/>
            <person name="Holt S."/>
            <person name="Cochrane G."/>
            <person name="Meng A."/>
            <person name="Brown T."/>
            <person name="Cohen L."/>
        </authorList>
    </citation>
    <scope>NUCLEOTIDE SEQUENCE</scope>
    <source>
        <strain evidence="2">B650</strain>
    </source>
</reference>
<proteinExistence type="predicted"/>
<evidence type="ECO:0000256" key="1">
    <source>
        <dbReference type="SAM" id="MobiDB-lite"/>
    </source>
</evidence>
<evidence type="ECO:0000313" key="2">
    <source>
        <dbReference type="EMBL" id="CAD9602369.1"/>
    </source>
</evidence>
<gene>
    <name evidence="2" type="ORF">LDAN0321_LOCUS17127</name>
</gene>
<protein>
    <submittedName>
        <fullName evidence="2">Uncharacterized protein</fullName>
    </submittedName>
</protein>
<sequence>MTSNGTIQSAEYHSKALVLATEPNGTTSRRELAQDGTWHNVIDTHYRFVPALTAKGRPMVQQCQCTPLKQLANAVCERLPGQNMVQLRNSLEFAGTRSSTSFRQHLLNVFCPSNNANLVRNAKQPHKAGRCLDLVEEVFCALVKGYMPRAREECHHDSQNINEEYYYYYHGVEDGNKRRIRRTNSNNRSSIAVASHDGSRRIGNKRRQQQKQHVFDGEGLDGAYFDWVSFVDDQKDSA</sequence>
<name>A0A7S2PIY9_9STRA</name>